<organism evidence="6 7">
    <name type="scientific">Penicillium canescens</name>
    <dbReference type="NCBI Taxonomy" id="5083"/>
    <lineage>
        <taxon>Eukaryota</taxon>
        <taxon>Fungi</taxon>
        <taxon>Dikarya</taxon>
        <taxon>Ascomycota</taxon>
        <taxon>Pezizomycotina</taxon>
        <taxon>Eurotiomycetes</taxon>
        <taxon>Eurotiomycetidae</taxon>
        <taxon>Eurotiales</taxon>
        <taxon>Aspergillaceae</taxon>
        <taxon>Penicillium</taxon>
    </lineage>
</organism>
<evidence type="ECO:0000256" key="4">
    <source>
        <dbReference type="ARBA" id="ARBA00033751"/>
    </source>
</evidence>
<dbReference type="GO" id="GO:0018741">
    <property type="term" value="F:linear primary-alkylsulfatase activity"/>
    <property type="evidence" value="ECO:0007669"/>
    <property type="project" value="InterPro"/>
</dbReference>
<comment type="caution">
    <text evidence="6">The sequence shown here is derived from an EMBL/GenBank/DDBJ whole genome shotgun (WGS) entry which is preliminary data.</text>
</comment>
<dbReference type="SUPFAM" id="SSF55718">
    <property type="entry name" value="SCP-like"/>
    <property type="match status" value="1"/>
</dbReference>
<dbReference type="GO" id="GO:0046983">
    <property type="term" value="F:protein dimerization activity"/>
    <property type="evidence" value="ECO:0007669"/>
    <property type="project" value="InterPro"/>
</dbReference>
<dbReference type="Pfam" id="PF14864">
    <property type="entry name" value="Alkyl_sulf_C"/>
    <property type="match status" value="1"/>
</dbReference>
<name>A0AAD6N7B4_PENCN</name>
<keyword evidence="2" id="KW-0378">Hydrolase</keyword>
<evidence type="ECO:0000259" key="5">
    <source>
        <dbReference type="SMART" id="SM00849"/>
    </source>
</evidence>
<accession>A0AAD6N7B4</accession>
<reference evidence="6" key="1">
    <citation type="journal article" date="2023" name="IMA Fungus">
        <title>Comparative genomic study of the Penicillium genus elucidates a diverse pangenome and 15 lateral gene transfer events.</title>
        <authorList>
            <person name="Petersen C."/>
            <person name="Sorensen T."/>
            <person name="Nielsen M.R."/>
            <person name="Sondergaard T.E."/>
            <person name="Sorensen J.L."/>
            <person name="Fitzpatrick D.A."/>
            <person name="Frisvad J.C."/>
            <person name="Nielsen K.L."/>
        </authorList>
    </citation>
    <scope>NUCLEOTIDE SEQUENCE</scope>
    <source>
        <strain evidence="6">IBT 15450</strain>
    </source>
</reference>
<dbReference type="GO" id="GO:0046872">
    <property type="term" value="F:metal ion binding"/>
    <property type="evidence" value="ECO:0007669"/>
    <property type="project" value="UniProtKB-KW"/>
</dbReference>
<dbReference type="SMART" id="SM00849">
    <property type="entry name" value="Lactamase_B"/>
    <property type="match status" value="1"/>
</dbReference>
<keyword evidence="3" id="KW-0862">Zinc</keyword>
<dbReference type="InterPro" id="IPR001279">
    <property type="entry name" value="Metallo-B-lactamas"/>
</dbReference>
<evidence type="ECO:0000313" key="7">
    <source>
        <dbReference type="Proteomes" id="UP001219568"/>
    </source>
</evidence>
<dbReference type="InterPro" id="IPR044097">
    <property type="entry name" value="Bds1/SdsA1_MBL-fold"/>
</dbReference>
<dbReference type="InterPro" id="IPR038536">
    <property type="entry name" value="Alkyl/aryl-sulf_dimr_sf"/>
</dbReference>
<keyword evidence="7" id="KW-1185">Reference proteome</keyword>
<evidence type="ECO:0000313" key="6">
    <source>
        <dbReference type="EMBL" id="KAJ6038104.1"/>
    </source>
</evidence>
<feature type="domain" description="Metallo-beta-lactamase" evidence="5">
    <location>
        <begin position="29"/>
        <end position="248"/>
    </location>
</feature>
<dbReference type="CDD" id="cd07710">
    <property type="entry name" value="arylsulfatase_Sdsa1-like_MBL-fold"/>
    <property type="match status" value="1"/>
</dbReference>
<dbReference type="Gene3D" id="3.60.15.30">
    <property type="entry name" value="Metallo-beta-lactamase domain"/>
    <property type="match status" value="1"/>
</dbReference>
<dbReference type="InterPro" id="IPR036527">
    <property type="entry name" value="SCP2_sterol-bd_dom_sf"/>
</dbReference>
<protein>
    <submittedName>
        <fullName evidence="6">Alkyl/aryl-sulfatase BDS1</fullName>
    </submittedName>
</protein>
<dbReference type="SUPFAM" id="SSF56281">
    <property type="entry name" value="Metallo-hydrolase/oxidoreductase"/>
    <property type="match status" value="1"/>
</dbReference>
<dbReference type="InterPro" id="IPR036866">
    <property type="entry name" value="RibonucZ/Hydroxyglut_hydro"/>
</dbReference>
<dbReference type="AlphaFoldDB" id="A0AAD6N7B4"/>
<evidence type="ECO:0000256" key="1">
    <source>
        <dbReference type="ARBA" id="ARBA00022723"/>
    </source>
</evidence>
<dbReference type="Gene3D" id="3.30.1050.10">
    <property type="entry name" value="SCP2 sterol-binding domain"/>
    <property type="match status" value="1"/>
</dbReference>
<evidence type="ECO:0000256" key="2">
    <source>
        <dbReference type="ARBA" id="ARBA00022801"/>
    </source>
</evidence>
<dbReference type="Proteomes" id="UP001219568">
    <property type="component" value="Unassembled WGS sequence"/>
</dbReference>
<gene>
    <name evidence="6" type="ORF">N7460_007875</name>
</gene>
<reference evidence="6" key="2">
    <citation type="submission" date="2023-01" db="EMBL/GenBank/DDBJ databases">
        <authorList>
            <person name="Petersen C."/>
        </authorList>
    </citation>
    <scope>NUCLEOTIDE SEQUENCE</scope>
    <source>
        <strain evidence="6">IBT 15450</strain>
    </source>
</reference>
<dbReference type="InterPro" id="IPR052195">
    <property type="entry name" value="Bact_Alkyl/Aryl-Sulfatase"/>
</dbReference>
<comment type="similarity">
    <text evidence="4">Belongs to the metallo-beta-lactamase superfamily. Type III sulfatase family.</text>
</comment>
<dbReference type="InterPro" id="IPR029228">
    <property type="entry name" value="Alkyl_sulf_dimr"/>
</dbReference>
<dbReference type="InterPro" id="IPR029229">
    <property type="entry name" value="Alkyl_sulf_C"/>
</dbReference>
<dbReference type="PANTHER" id="PTHR43223:SF1">
    <property type="entry name" value="ALKYL_ARYL-SULFATASE BDS1"/>
    <property type="match status" value="1"/>
</dbReference>
<sequence>MLWRQAQLCLPHGLFLVSEGIYQIRGLDASNMTIVEGDQGIIVIDALMSIETAAEGMQLYRRHRGNREVTAIIYTHPHGDHYGGARGVLPEEKPMVPIYAPKDFMFHAVSENVIAGPPMGRRSGFQFGGRLEIGPKGHVACGTCLGTSKGSRELIPPNKDIIKTGQEEVIDGVRFLFQMTPGTEAPAEMNFLIPDRRALCISENASQSLHNITALRGSQVRDAQAWSEYLDEAIVLFTEDVEVCFGGHNWPTWGKESVVRFLSEQRDLYAYLHNQTVLMMSQGLTGTEIAEELTLPEGLQTAWHAQSFYGSLNQNVKSIYQRYMGWYDGNPAHLWEYPPVQLAERYVACMGGIDETVRKASEFVDRGDLRFAVALLNHAVFSQPAHTEAKERLACVYEQLAWCSMCAPWRDSYLVAALELRKGSPKAAPAQISGGVLVAANVDQILSSLAVRIDGLRAQHETIAVDLDITDSNENYRIFLSNGALIRRKNSPANRRDGTAACSLTKGQLLTTLSTGRLPQEVERMEEDGIEKLRLIVSFIRLPVAGFNIVTP</sequence>
<keyword evidence="1" id="KW-0479">Metal-binding</keyword>
<evidence type="ECO:0000256" key="3">
    <source>
        <dbReference type="ARBA" id="ARBA00022833"/>
    </source>
</evidence>
<dbReference type="Pfam" id="PF00753">
    <property type="entry name" value="Lactamase_B"/>
    <property type="match status" value="1"/>
</dbReference>
<dbReference type="Gene3D" id="1.25.40.880">
    <property type="entry name" value="Alkyl sulfatase, dimerisation domain"/>
    <property type="match status" value="1"/>
</dbReference>
<dbReference type="EMBL" id="JAQJZL010000009">
    <property type="protein sequence ID" value="KAJ6038104.1"/>
    <property type="molecule type" value="Genomic_DNA"/>
</dbReference>
<proteinExistence type="inferred from homology"/>
<dbReference type="PANTHER" id="PTHR43223">
    <property type="entry name" value="ALKYL/ARYL-SULFATASE"/>
    <property type="match status" value="1"/>
</dbReference>
<dbReference type="GO" id="GO:0018909">
    <property type="term" value="P:dodecyl sulfate metabolic process"/>
    <property type="evidence" value="ECO:0007669"/>
    <property type="project" value="InterPro"/>
</dbReference>
<dbReference type="Pfam" id="PF14863">
    <property type="entry name" value="Alkyl_sulf_dimr"/>
    <property type="match status" value="1"/>
</dbReference>